<name>A0A183AHV4_9TREM</name>
<dbReference type="PANTHER" id="PTHR23048:SF0">
    <property type="entry name" value="CALMODULIN LIKE 3"/>
    <property type="match status" value="1"/>
</dbReference>
<evidence type="ECO:0000313" key="6">
    <source>
        <dbReference type="WBParaSite" id="ECPE_0000655201-mRNA-1"/>
    </source>
</evidence>
<sequence length="190" mass="21044">MESETQEDDAPQFVESQPTSRPGSNILSSVEIRKLYESVVSARSRKVPLSQISRALHLLSQAPTQATLQAIYDTYTPENLREGEIPSIAYDDFAKIVRENMMDRDERLTELTNAFLFFDKEESGVIDAEQLKTALLSVGDCLNEKECVEFFKEAKPQADGKLPYDGDGTFILILVTAPIVIIPKGGAGRG</sequence>
<feature type="compositionally biased region" description="Acidic residues" evidence="2">
    <location>
        <begin position="1"/>
        <end position="10"/>
    </location>
</feature>
<dbReference type="OrthoDB" id="435273at2759"/>
<evidence type="ECO:0000313" key="5">
    <source>
        <dbReference type="Proteomes" id="UP000272942"/>
    </source>
</evidence>
<dbReference type="Gene3D" id="1.10.238.10">
    <property type="entry name" value="EF-hand"/>
    <property type="match status" value="1"/>
</dbReference>
<dbReference type="AlphaFoldDB" id="A0A183AHV4"/>
<protein>
    <submittedName>
        <fullName evidence="6">EF-hand domain-containing protein</fullName>
    </submittedName>
</protein>
<evidence type="ECO:0000256" key="2">
    <source>
        <dbReference type="SAM" id="MobiDB-lite"/>
    </source>
</evidence>
<feature type="compositionally biased region" description="Polar residues" evidence="2">
    <location>
        <begin position="14"/>
        <end position="25"/>
    </location>
</feature>
<dbReference type="InterPro" id="IPR011992">
    <property type="entry name" value="EF-hand-dom_pair"/>
</dbReference>
<dbReference type="GO" id="GO:0005509">
    <property type="term" value="F:calcium ion binding"/>
    <property type="evidence" value="ECO:0007669"/>
    <property type="project" value="InterPro"/>
</dbReference>
<dbReference type="PROSITE" id="PS50222">
    <property type="entry name" value="EF_HAND_2"/>
    <property type="match status" value="1"/>
</dbReference>
<accession>A0A183AHV4</accession>
<dbReference type="PANTHER" id="PTHR23048">
    <property type="entry name" value="MYOSIN LIGHT CHAIN 1, 3"/>
    <property type="match status" value="1"/>
</dbReference>
<dbReference type="SUPFAM" id="SSF47473">
    <property type="entry name" value="EF-hand"/>
    <property type="match status" value="1"/>
</dbReference>
<keyword evidence="1" id="KW-0677">Repeat</keyword>
<evidence type="ECO:0000259" key="3">
    <source>
        <dbReference type="PROSITE" id="PS50222"/>
    </source>
</evidence>
<proteinExistence type="predicted"/>
<dbReference type="InterPro" id="IPR002048">
    <property type="entry name" value="EF_hand_dom"/>
</dbReference>
<reference evidence="6" key="1">
    <citation type="submission" date="2016-06" db="UniProtKB">
        <authorList>
            <consortium name="WormBaseParasite"/>
        </authorList>
    </citation>
    <scope>IDENTIFICATION</scope>
</reference>
<feature type="domain" description="EF-hand" evidence="3">
    <location>
        <begin position="106"/>
        <end position="141"/>
    </location>
</feature>
<dbReference type="WBParaSite" id="ECPE_0000655201-mRNA-1">
    <property type="protein sequence ID" value="ECPE_0000655201-mRNA-1"/>
    <property type="gene ID" value="ECPE_0000655201"/>
</dbReference>
<keyword evidence="5" id="KW-1185">Reference proteome</keyword>
<gene>
    <name evidence="4" type="ORF">ECPE_LOCUS6539</name>
</gene>
<dbReference type="Proteomes" id="UP000272942">
    <property type="component" value="Unassembled WGS sequence"/>
</dbReference>
<evidence type="ECO:0000256" key="1">
    <source>
        <dbReference type="ARBA" id="ARBA00022737"/>
    </source>
</evidence>
<feature type="region of interest" description="Disordered" evidence="2">
    <location>
        <begin position="1"/>
        <end position="25"/>
    </location>
</feature>
<reference evidence="4 5" key="2">
    <citation type="submission" date="2018-11" db="EMBL/GenBank/DDBJ databases">
        <authorList>
            <consortium name="Pathogen Informatics"/>
        </authorList>
    </citation>
    <scope>NUCLEOTIDE SEQUENCE [LARGE SCALE GENOMIC DNA]</scope>
    <source>
        <strain evidence="4 5">Egypt</strain>
    </source>
</reference>
<organism evidence="6">
    <name type="scientific">Echinostoma caproni</name>
    <dbReference type="NCBI Taxonomy" id="27848"/>
    <lineage>
        <taxon>Eukaryota</taxon>
        <taxon>Metazoa</taxon>
        <taxon>Spiralia</taxon>
        <taxon>Lophotrochozoa</taxon>
        <taxon>Platyhelminthes</taxon>
        <taxon>Trematoda</taxon>
        <taxon>Digenea</taxon>
        <taxon>Plagiorchiida</taxon>
        <taxon>Echinostomata</taxon>
        <taxon>Echinostomatoidea</taxon>
        <taxon>Echinostomatidae</taxon>
        <taxon>Echinostoma</taxon>
    </lineage>
</organism>
<evidence type="ECO:0000313" key="4">
    <source>
        <dbReference type="EMBL" id="VDP78626.1"/>
    </source>
</evidence>
<dbReference type="GO" id="GO:0016460">
    <property type="term" value="C:myosin II complex"/>
    <property type="evidence" value="ECO:0007669"/>
    <property type="project" value="TreeGrafter"/>
</dbReference>
<dbReference type="EMBL" id="UZAN01043548">
    <property type="protein sequence ID" value="VDP78626.1"/>
    <property type="molecule type" value="Genomic_DNA"/>
</dbReference>
<dbReference type="InterPro" id="IPR050230">
    <property type="entry name" value="CALM/Myosin/TropC-like"/>
</dbReference>